<feature type="region of interest" description="Disordered" evidence="1">
    <location>
        <begin position="1"/>
        <end position="134"/>
    </location>
</feature>
<feature type="region of interest" description="Disordered" evidence="1">
    <location>
        <begin position="347"/>
        <end position="455"/>
    </location>
</feature>
<dbReference type="OrthoDB" id="4152802at2759"/>
<feature type="compositionally biased region" description="Polar residues" evidence="1">
    <location>
        <begin position="490"/>
        <end position="514"/>
    </location>
</feature>
<feature type="compositionally biased region" description="Polar residues" evidence="1">
    <location>
        <begin position="558"/>
        <end position="572"/>
    </location>
</feature>
<gene>
    <name evidence="2" type="ORF">MCYG_03666</name>
</gene>
<organism evidence="2 3">
    <name type="scientific">Arthroderma otae (strain ATCC MYA-4605 / CBS 113480)</name>
    <name type="common">Microsporum canis</name>
    <dbReference type="NCBI Taxonomy" id="554155"/>
    <lineage>
        <taxon>Eukaryota</taxon>
        <taxon>Fungi</taxon>
        <taxon>Dikarya</taxon>
        <taxon>Ascomycota</taxon>
        <taxon>Pezizomycotina</taxon>
        <taxon>Eurotiomycetes</taxon>
        <taxon>Eurotiomycetidae</taxon>
        <taxon>Onygenales</taxon>
        <taxon>Arthrodermataceae</taxon>
        <taxon>Microsporum</taxon>
    </lineage>
</organism>
<dbReference type="HOGENOM" id="CLU_010101_1_0_1"/>
<dbReference type="VEuPathDB" id="FungiDB:MCYG_03666"/>
<dbReference type="RefSeq" id="XP_002848160.1">
    <property type="nucleotide sequence ID" value="XM_002848114.1"/>
</dbReference>
<protein>
    <submittedName>
        <fullName evidence="2">Uncharacterized protein</fullName>
    </submittedName>
</protein>
<feature type="region of interest" description="Disordered" evidence="1">
    <location>
        <begin position="152"/>
        <end position="228"/>
    </location>
</feature>
<feature type="region of interest" description="Disordered" evidence="1">
    <location>
        <begin position="653"/>
        <end position="727"/>
    </location>
</feature>
<dbReference type="OMA" id="RRADRYM"/>
<feature type="compositionally biased region" description="Low complexity" evidence="1">
    <location>
        <begin position="347"/>
        <end position="356"/>
    </location>
</feature>
<dbReference type="Proteomes" id="UP000002035">
    <property type="component" value="Unassembled WGS sequence"/>
</dbReference>
<dbReference type="GeneID" id="9229484"/>
<feature type="compositionally biased region" description="Basic and acidic residues" evidence="1">
    <location>
        <begin position="212"/>
        <end position="228"/>
    </location>
</feature>
<name>C5FJI6_ARTOC</name>
<evidence type="ECO:0000313" key="2">
    <source>
        <dbReference type="EMBL" id="EEQ30847.1"/>
    </source>
</evidence>
<keyword evidence="3" id="KW-1185">Reference proteome</keyword>
<dbReference type="AlphaFoldDB" id="C5FJI6"/>
<feature type="compositionally biased region" description="Basic and acidic residues" evidence="1">
    <location>
        <begin position="193"/>
        <end position="205"/>
    </location>
</feature>
<feature type="compositionally biased region" description="Basic residues" evidence="1">
    <location>
        <begin position="516"/>
        <end position="526"/>
    </location>
</feature>
<feature type="compositionally biased region" description="Low complexity" evidence="1">
    <location>
        <begin position="98"/>
        <end position="122"/>
    </location>
</feature>
<feature type="compositionally biased region" description="Basic and acidic residues" evidence="1">
    <location>
        <begin position="421"/>
        <end position="432"/>
    </location>
</feature>
<dbReference type="STRING" id="554155.C5FJI6"/>
<proteinExistence type="predicted"/>
<evidence type="ECO:0000313" key="3">
    <source>
        <dbReference type="Proteomes" id="UP000002035"/>
    </source>
</evidence>
<feature type="compositionally biased region" description="Polar residues" evidence="1">
    <location>
        <begin position="276"/>
        <end position="290"/>
    </location>
</feature>
<feature type="region of interest" description="Disordered" evidence="1">
    <location>
        <begin position="272"/>
        <end position="294"/>
    </location>
</feature>
<dbReference type="eggNOG" id="ENOG502S7JR">
    <property type="taxonomic scope" value="Eukaryota"/>
</dbReference>
<feature type="region of interest" description="Disordered" evidence="1">
    <location>
        <begin position="488"/>
        <end position="572"/>
    </location>
</feature>
<feature type="compositionally biased region" description="Polar residues" evidence="1">
    <location>
        <begin position="530"/>
        <end position="549"/>
    </location>
</feature>
<accession>C5FJI6</accession>
<evidence type="ECO:0000256" key="1">
    <source>
        <dbReference type="SAM" id="MobiDB-lite"/>
    </source>
</evidence>
<dbReference type="EMBL" id="DS995703">
    <property type="protein sequence ID" value="EEQ30847.1"/>
    <property type="molecule type" value="Genomic_DNA"/>
</dbReference>
<feature type="region of interest" description="Disordered" evidence="1">
    <location>
        <begin position="590"/>
        <end position="611"/>
    </location>
</feature>
<reference evidence="3" key="1">
    <citation type="journal article" date="2012" name="MBio">
        <title>Comparative genome analysis of Trichophyton rubrum and related dermatophytes reveals candidate genes involved in infection.</title>
        <authorList>
            <person name="Martinez D.A."/>
            <person name="Oliver B.G."/>
            <person name="Graeser Y."/>
            <person name="Goldberg J.M."/>
            <person name="Li W."/>
            <person name="Martinez-Rossi N.M."/>
            <person name="Monod M."/>
            <person name="Shelest E."/>
            <person name="Barton R.C."/>
            <person name="Birch E."/>
            <person name="Brakhage A.A."/>
            <person name="Chen Z."/>
            <person name="Gurr S.J."/>
            <person name="Heiman D."/>
            <person name="Heitman J."/>
            <person name="Kosti I."/>
            <person name="Rossi A."/>
            <person name="Saif S."/>
            <person name="Samalova M."/>
            <person name="Saunders C.W."/>
            <person name="Shea T."/>
            <person name="Summerbell R.C."/>
            <person name="Xu J."/>
            <person name="Young S."/>
            <person name="Zeng Q."/>
            <person name="Birren B.W."/>
            <person name="Cuomo C.A."/>
            <person name="White T.C."/>
        </authorList>
    </citation>
    <scope>NUCLEOTIDE SEQUENCE [LARGE SCALE GENOMIC DNA]</scope>
    <source>
        <strain evidence="3">ATCC MYA-4605 / CBS 113480</strain>
    </source>
</reference>
<feature type="compositionally biased region" description="Basic and acidic residues" evidence="1">
    <location>
        <begin position="717"/>
        <end position="727"/>
    </location>
</feature>
<feature type="compositionally biased region" description="Low complexity" evidence="1">
    <location>
        <begin position="22"/>
        <end position="59"/>
    </location>
</feature>
<sequence length="849" mass="92620">MALWPFGRHKKRARKGDDEAYAVAATVDQPQQQQQQRQLATTTAPAAATTPHTPPAQTTDGHDGLSAGSKLVRRDSKRQKYGPALQPGRNASSPFHRSSTPVAATTATAATTADGTSSAFSSPMTLPDGRTLRQPTSVDTFASVNALSPSKLRAAPKTMSQQGDGEAYPVPTLHGRRNATEPSILRRRSERRRRNDAEREQEIKRMGSLVWDPKRNRADSSKAADRHLSDPFTTATAATSYSSPLVSDPAESSYTFKLGALNALSPRPFLRYGDGNRTSLPSTAEISRSSTTKDKIKPRWFSTEYSSANSSKKIEDLADSMDAGALRQLMDRDRRRRLVKRQILREQQQALAAASRQPPPQPEPETAEAPLPPPPPPVEHEQERETFTAGSQANLSSSSSVSPDGMGVPRASEQPSSWLRDPSKESLIKEDPVDSTGLKEEDEEIDIPPVVPAPATLVSRNGQTLELAIPPNGHQDEIPDIRQHPAFRQPSVSEASTKPSTTQNETKLGRTWTQLFRRRGTHRRKLNALPKNSSSEFSVTSRGSGSRINQPYHPSAPIATTASSHRVGTDTQSITSKFTEHLDDGSVAAQGSRVYSPEPFSNPRDDSYSASHRMSGAEMYSISGMSTGAYAPGPDTRPNSTFLAQSLASIDSEGSWLSGRPSRRLSQAPLKSPGSTRERLDDPIEPEGQLDDDNAVSSDEYFGTLPVPKEEEEEDTDARVDSDGHRDLVVDDIGPLIEDSMELANADGDPPTWHSSVGKRARLISPETRAKSREGLFTEFIDSENEVSPIDETEPEIRRAHSVDLERHIRHISAGSAKLVTLCRAESRRYSAASLSSSGVFPSKPEYEI</sequence>
<feature type="compositionally biased region" description="Acidic residues" evidence="1">
    <location>
        <begin position="683"/>
        <end position="694"/>
    </location>
</feature>